<dbReference type="SMR" id="A0A7I8WNB4"/>
<feature type="repeat" description="WD" evidence="4">
    <location>
        <begin position="87"/>
        <end position="129"/>
    </location>
</feature>
<keyword evidence="1 4" id="KW-0853">WD repeat</keyword>
<dbReference type="InterPro" id="IPR040132">
    <property type="entry name" value="Tex1/THOC3"/>
</dbReference>
<evidence type="ECO:0000313" key="5">
    <source>
        <dbReference type="EMBL" id="CAD5213628.1"/>
    </source>
</evidence>
<dbReference type="OrthoDB" id="340259at2759"/>
<evidence type="ECO:0000256" key="3">
    <source>
        <dbReference type="ARBA" id="ARBA00046343"/>
    </source>
</evidence>
<evidence type="ECO:0000256" key="2">
    <source>
        <dbReference type="ARBA" id="ARBA00022737"/>
    </source>
</evidence>
<dbReference type="EMBL" id="CAJFCV020000002">
    <property type="protein sequence ID" value="CAG9092938.1"/>
    <property type="molecule type" value="Genomic_DNA"/>
</dbReference>
<dbReference type="PROSITE" id="PS50294">
    <property type="entry name" value="WD_REPEATS_REGION"/>
    <property type="match status" value="1"/>
</dbReference>
<keyword evidence="6" id="KW-1185">Reference proteome</keyword>
<gene>
    <name evidence="5" type="ORF">BXYJ_LOCUS3125</name>
</gene>
<feature type="repeat" description="WD" evidence="4">
    <location>
        <begin position="227"/>
        <end position="255"/>
    </location>
</feature>
<dbReference type="SMART" id="SM00320">
    <property type="entry name" value="WD40"/>
    <property type="match status" value="6"/>
</dbReference>
<comment type="caution">
    <text evidence="5">The sequence shown here is derived from an EMBL/GenBank/DDBJ whole genome shotgun (WGS) entry which is preliminary data.</text>
</comment>
<dbReference type="PANTHER" id="PTHR22839:SF0">
    <property type="entry name" value="THO COMPLEX SUBUNIT 3"/>
    <property type="match status" value="1"/>
</dbReference>
<dbReference type="AlphaFoldDB" id="A0A7I8WNB4"/>
<dbReference type="EMBL" id="CAJFDI010000002">
    <property type="protein sequence ID" value="CAD5213628.1"/>
    <property type="molecule type" value="Genomic_DNA"/>
</dbReference>
<dbReference type="InterPro" id="IPR015943">
    <property type="entry name" value="WD40/YVTN_repeat-like_dom_sf"/>
</dbReference>
<dbReference type="GO" id="GO:0006406">
    <property type="term" value="P:mRNA export from nucleus"/>
    <property type="evidence" value="ECO:0007669"/>
    <property type="project" value="InterPro"/>
</dbReference>
<protein>
    <submittedName>
        <fullName evidence="5">(pine wood nematode) hypothetical protein</fullName>
    </submittedName>
</protein>
<dbReference type="Proteomes" id="UP000659654">
    <property type="component" value="Unassembled WGS sequence"/>
</dbReference>
<proteinExistence type="inferred from homology"/>
<sequence length="346" mass="39216">MTLSSPTKVREIRRDAEFVDEFAAISHFKRKNRVRPYEGRYANYVRSVSWNCDGTMLAGGNYDSSHSHVVVGQMDPSTNRLRHQFLGSGHDDFVNEVAFSPVDPFIVASCSSDRSVRVWDVRVTKTHHRCVTSDGNTALTWSPDGKNIVFIDKSDRLHVIDRANLDVKARYEFKEKIYDVTFHPSQKFLIVCGTAGKIDILRFPELTHYRTIQAHPPLSDCLAAEISPNGQYLAIGASDASCSIWDLEDMICVRTLSRMDYPVRSVSFSHCSNLVASGSEDYTIDISWAEKNIRVGEVNIPNECYSLQWNPRAYLLAYATAPQNERDRDPITFRVFGYPAGSRRDD</sequence>
<keyword evidence="2" id="KW-0677">Repeat</keyword>
<evidence type="ECO:0000256" key="1">
    <source>
        <dbReference type="ARBA" id="ARBA00022574"/>
    </source>
</evidence>
<dbReference type="Gene3D" id="2.130.10.10">
    <property type="entry name" value="YVTN repeat-like/Quinoprotein amine dehydrogenase"/>
    <property type="match status" value="2"/>
</dbReference>
<evidence type="ECO:0000313" key="6">
    <source>
        <dbReference type="Proteomes" id="UP000659654"/>
    </source>
</evidence>
<comment type="similarity">
    <text evidence="3">Belongs to the THOC3 family.</text>
</comment>
<dbReference type="Proteomes" id="UP000582659">
    <property type="component" value="Unassembled WGS sequence"/>
</dbReference>
<dbReference type="GO" id="GO:0000445">
    <property type="term" value="C:THO complex part of transcription export complex"/>
    <property type="evidence" value="ECO:0007669"/>
    <property type="project" value="TreeGrafter"/>
</dbReference>
<evidence type="ECO:0000256" key="4">
    <source>
        <dbReference type="PROSITE-ProRule" id="PRU00221"/>
    </source>
</evidence>
<dbReference type="InterPro" id="IPR036322">
    <property type="entry name" value="WD40_repeat_dom_sf"/>
</dbReference>
<dbReference type="Pfam" id="PF00400">
    <property type="entry name" value="WD40"/>
    <property type="match status" value="3"/>
</dbReference>
<dbReference type="PROSITE" id="PS00678">
    <property type="entry name" value="WD_REPEATS_1"/>
    <property type="match status" value="1"/>
</dbReference>
<dbReference type="SUPFAM" id="SSF50978">
    <property type="entry name" value="WD40 repeat-like"/>
    <property type="match status" value="1"/>
</dbReference>
<organism evidence="5 6">
    <name type="scientific">Bursaphelenchus xylophilus</name>
    <name type="common">Pinewood nematode worm</name>
    <name type="synonym">Aphelenchoides xylophilus</name>
    <dbReference type="NCBI Taxonomy" id="6326"/>
    <lineage>
        <taxon>Eukaryota</taxon>
        <taxon>Metazoa</taxon>
        <taxon>Ecdysozoa</taxon>
        <taxon>Nematoda</taxon>
        <taxon>Chromadorea</taxon>
        <taxon>Rhabditida</taxon>
        <taxon>Tylenchina</taxon>
        <taxon>Tylenchomorpha</taxon>
        <taxon>Aphelenchoidea</taxon>
        <taxon>Aphelenchoididae</taxon>
        <taxon>Bursaphelenchus</taxon>
    </lineage>
</organism>
<dbReference type="InterPro" id="IPR019775">
    <property type="entry name" value="WD40_repeat_CS"/>
</dbReference>
<dbReference type="PANTHER" id="PTHR22839">
    <property type="entry name" value="THO COMPLEX SUBUNIT 3 THO3"/>
    <property type="match status" value="1"/>
</dbReference>
<dbReference type="PROSITE" id="PS50082">
    <property type="entry name" value="WD_REPEATS_2"/>
    <property type="match status" value="2"/>
</dbReference>
<accession>A0A7I8WNB4</accession>
<reference evidence="5" key="1">
    <citation type="submission" date="2020-09" db="EMBL/GenBank/DDBJ databases">
        <authorList>
            <person name="Kikuchi T."/>
        </authorList>
    </citation>
    <scope>NUCLEOTIDE SEQUENCE</scope>
    <source>
        <strain evidence="5">Ka4C1</strain>
    </source>
</reference>
<name>A0A7I8WNB4_BURXY</name>
<dbReference type="InterPro" id="IPR001680">
    <property type="entry name" value="WD40_rpt"/>
</dbReference>